<accession>A0A1D8NN30</accession>
<evidence type="ECO:0000313" key="1">
    <source>
        <dbReference type="EMBL" id="AOW07018.1"/>
    </source>
</evidence>
<gene>
    <name evidence="1" type="ORF">YALI1_F15695g</name>
</gene>
<dbReference type="AlphaFoldDB" id="A0A1D8NN30"/>
<reference evidence="1 2" key="1">
    <citation type="journal article" date="2016" name="PLoS ONE">
        <title>Sequence Assembly of Yarrowia lipolytica Strain W29/CLIB89 Shows Transposable Element Diversity.</title>
        <authorList>
            <person name="Magnan C."/>
            <person name="Yu J."/>
            <person name="Chang I."/>
            <person name="Jahn E."/>
            <person name="Kanomata Y."/>
            <person name="Wu J."/>
            <person name="Zeller M."/>
            <person name="Oakes M."/>
            <person name="Baldi P."/>
            <person name="Sandmeyer S."/>
        </authorList>
    </citation>
    <scope>NUCLEOTIDE SEQUENCE [LARGE SCALE GENOMIC DNA]</scope>
    <source>
        <strain evidence="2">CLIB89(W29)</strain>
    </source>
</reference>
<evidence type="ECO:0000313" key="2">
    <source>
        <dbReference type="Proteomes" id="UP000182444"/>
    </source>
</evidence>
<dbReference type="VEuPathDB" id="FungiDB:YALI1_F15695g"/>
<proteinExistence type="predicted"/>
<dbReference type="EMBL" id="CP017558">
    <property type="protein sequence ID" value="AOW07018.1"/>
    <property type="molecule type" value="Genomic_DNA"/>
</dbReference>
<dbReference type="GeneID" id="94583923"/>
<organism evidence="1 2">
    <name type="scientific">Yarrowia lipolytica</name>
    <name type="common">Candida lipolytica</name>
    <dbReference type="NCBI Taxonomy" id="4952"/>
    <lineage>
        <taxon>Eukaryota</taxon>
        <taxon>Fungi</taxon>
        <taxon>Dikarya</taxon>
        <taxon>Ascomycota</taxon>
        <taxon>Saccharomycotina</taxon>
        <taxon>Dipodascomycetes</taxon>
        <taxon>Dipodascales</taxon>
        <taxon>Dipodascales incertae sedis</taxon>
        <taxon>Yarrowia</taxon>
    </lineage>
</organism>
<sequence>MYPDTWWRTEKKTTDHVIHVNPEWRAVLGESLFRRRRHVTTHVIWHIYDESRDIAHYAVLTSSSSSFAHNLTRTHSIRYLITCLLLTISITLTLNKKTIRVVTGPAVLKIRILSKQISWASWSVLGEVYGGVYGRLKTAKDGFFTPKKETVASSFSTRDLWTLHSGCISICRLTMAISHKLFG</sequence>
<dbReference type="Proteomes" id="UP000182444">
    <property type="component" value="Chromosome 1F"/>
</dbReference>
<name>A0A1D8NN30_YARLL</name>
<protein>
    <submittedName>
        <fullName evidence="1">Uncharacterized protein</fullName>
    </submittedName>
</protein>
<dbReference type="RefSeq" id="XP_068139438.1">
    <property type="nucleotide sequence ID" value="XM_068283337.1"/>
</dbReference>